<keyword evidence="2" id="KW-1185">Reference proteome</keyword>
<accession>A0A2I7SF10</accession>
<dbReference type="AlphaFoldDB" id="A0A2I7SF10"/>
<sequence length="95" mass="10285">MVVEQGQSFLDMVLQETGSVENALAMAIENQLSITSDLQIGQNLNAVPVTNKRVAALFHNNNKPATHQTFPDSGNLSPILGGIDYMAIEVDFIVQ</sequence>
<organism evidence="1 2">
    <name type="scientific">Pseudotamlana carrageenivorans</name>
    <dbReference type="NCBI Taxonomy" id="2069432"/>
    <lineage>
        <taxon>Bacteria</taxon>
        <taxon>Pseudomonadati</taxon>
        <taxon>Bacteroidota</taxon>
        <taxon>Flavobacteriia</taxon>
        <taxon>Flavobacteriales</taxon>
        <taxon>Flavobacteriaceae</taxon>
        <taxon>Pseudotamlana</taxon>
    </lineage>
</organism>
<reference evidence="2" key="1">
    <citation type="submission" date="2018-01" db="EMBL/GenBank/DDBJ databases">
        <title>Complete genome of Tamlana sp. UJ94.</title>
        <authorList>
            <person name="Jung J."/>
            <person name="Chung D."/>
            <person name="Bae S.S."/>
            <person name="Baek K."/>
        </authorList>
    </citation>
    <scope>NUCLEOTIDE SEQUENCE [LARGE SCALE GENOMIC DNA]</scope>
    <source>
        <strain evidence="2">UJ94</strain>
    </source>
</reference>
<dbReference type="EMBL" id="CP025938">
    <property type="protein sequence ID" value="AUS04478.1"/>
    <property type="molecule type" value="Genomic_DNA"/>
</dbReference>
<evidence type="ECO:0000313" key="2">
    <source>
        <dbReference type="Proteomes" id="UP000236592"/>
    </source>
</evidence>
<gene>
    <name evidence="1" type="ORF">C1A40_02875</name>
</gene>
<protein>
    <submittedName>
        <fullName evidence="1">Uncharacterized protein</fullName>
    </submittedName>
</protein>
<dbReference type="Proteomes" id="UP000236592">
    <property type="component" value="Chromosome"/>
</dbReference>
<evidence type="ECO:0000313" key="1">
    <source>
        <dbReference type="EMBL" id="AUS04478.1"/>
    </source>
</evidence>
<proteinExistence type="predicted"/>
<dbReference type="KEGG" id="taj:C1A40_02875"/>
<name>A0A2I7SF10_9FLAO</name>